<proteinExistence type="predicted"/>
<gene>
    <name evidence="1" type="ORF">SAMN05421803_116115</name>
</gene>
<evidence type="ECO:0000313" key="1">
    <source>
        <dbReference type="EMBL" id="SHK26409.1"/>
    </source>
</evidence>
<dbReference type="EMBL" id="FQZK01000016">
    <property type="protein sequence ID" value="SHK26409.1"/>
    <property type="molecule type" value="Genomic_DNA"/>
</dbReference>
<dbReference type="Proteomes" id="UP000184452">
    <property type="component" value="Unassembled WGS sequence"/>
</dbReference>
<keyword evidence="2" id="KW-1185">Reference proteome</keyword>
<dbReference type="PROSITE" id="PS51257">
    <property type="entry name" value="PROKAR_LIPOPROTEIN"/>
    <property type="match status" value="1"/>
</dbReference>
<sequence>MDRNSWGFTALAAALALAGLVGCALPWGSPTAPGPPL</sequence>
<accession>A0A1M6R1P5</accession>
<protein>
    <submittedName>
        <fullName evidence="1">Uncharacterized protein</fullName>
    </submittedName>
</protein>
<evidence type="ECO:0000313" key="2">
    <source>
        <dbReference type="Proteomes" id="UP000184452"/>
    </source>
</evidence>
<dbReference type="AlphaFoldDB" id="A0A1M6R1P5"/>
<name>A0A1M6R1P5_9ACTN</name>
<reference evidence="1 2" key="1">
    <citation type="submission" date="2016-11" db="EMBL/GenBank/DDBJ databases">
        <authorList>
            <person name="Jaros S."/>
            <person name="Januszkiewicz K."/>
            <person name="Wedrychowicz H."/>
        </authorList>
    </citation>
    <scope>NUCLEOTIDE SEQUENCE [LARGE SCALE GENOMIC DNA]</scope>
    <source>
        <strain evidence="1 2">CGMCC 4.5723</strain>
    </source>
</reference>
<organism evidence="1 2">
    <name type="scientific">Nocardiopsis flavescens</name>
    <dbReference type="NCBI Taxonomy" id="758803"/>
    <lineage>
        <taxon>Bacteria</taxon>
        <taxon>Bacillati</taxon>
        <taxon>Actinomycetota</taxon>
        <taxon>Actinomycetes</taxon>
        <taxon>Streptosporangiales</taxon>
        <taxon>Nocardiopsidaceae</taxon>
        <taxon>Nocardiopsis</taxon>
    </lineage>
</organism>